<gene>
    <name evidence="2" type="ORF">PR018_26620</name>
</gene>
<reference evidence="2" key="1">
    <citation type="journal article" date="2019" name="Phytopathology">
        <title>A Novel Group of Rhizobium tumorigenes-Like Agrobacteria Associated with Crown Gall Disease of Rhododendron and Blueberry.</title>
        <authorList>
            <person name="Kuzmanovic N."/>
            <person name="Behrens P."/>
            <person name="Idczak E."/>
            <person name="Wagner S."/>
            <person name="Gotz M."/>
            <person name="Sproer C."/>
            <person name="Bunk B."/>
            <person name="Overmann J."/>
            <person name="Smalla K."/>
        </authorList>
    </citation>
    <scope>NUCLEOTIDE SEQUENCE</scope>
    <source>
        <strain evidence="2">Rho-6.2</strain>
    </source>
</reference>
<sequence>MILSCKDDGLSKYVVDRCPKTSGKRIVKASLFVLSDPDVADKNTLDTDYALAIKCRLASLGVDDHAHNEDEESQKGMASATADILM</sequence>
<keyword evidence="3" id="KW-1185">Reference proteome</keyword>
<evidence type="ECO:0000313" key="3">
    <source>
        <dbReference type="Proteomes" id="UP000318939"/>
    </source>
</evidence>
<evidence type="ECO:0000313" key="2">
    <source>
        <dbReference type="EMBL" id="WFS26243.1"/>
    </source>
</evidence>
<geneLocation type="plasmid" evidence="2 3">
    <name>pTi6.2</name>
</geneLocation>
<dbReference type="Proteomes" id="UP000318939">
    <property type="component" value="Plasmid pTi6.2"/>
</dbReference>
<dbReference type="EMBL" id="CP117269">
    <property type="protein sequence ID" value="WFS26243.1"/>
    <property type="molecule type" value="Genomic_DNA"/>
</dbReference>
<evidence type="ECO:0000256" key="1">
    <source>
        <dbReference type="SAM" id="MobiDB-lite"/>
    </source>
</evidence>
<feature type="region of interest" description="Disordered" evidence="1">
    <location>
        <begin position="66"/>
        <end position="86"/>
    </location>
</feature>
<accession>A0ABY8IST5</accession>
<name>A0ABY8IST5_9HYPH</name>
<protein>
    <submittedName>
        <fullName evidence="2">Uncharacterized protein</fullName>
    </submittedName>
</protein>
<reference evidence="2" key="2">
    <citation type="journal article" date="2023" name="MicrobiologyOpen">
        <title>Genomics of the tumorigenes clade of the family Rhizobiaceae and description of Rhizobium rhododendri sp. nov.</title>
        <authorList>
            <person name="Kuzmanovic N."/>
            <person name="diCenzo G.C."/>
            <person name="Bunk B."/>
            <person name="Sproeer C."/>
            <person name="Fruehling A."/>
            <person name="Neumann-Schaal M."/>
            <person name="Overmann J."/>
            <person name="Smalla K."/>
        </authorList>
    </citation>
    <scope>NUCLEOTIDE SEQUENCE</scope>
    <source>
        <strain evidence="2">Rho-6.2</strain>
        <plasmid evidence="2">pTi6.2</plasmid>
    </source>
</reference>
<proteinExistence type="predicted"/>
<keyword evidence="2" id="KW-0614">Plasmid</keyword>
<dbReference type="RefSeq" id="WP_142832270.1">
    <property type="nucleotide sequence ID" value="NZ_CP117269.1"/>
</dbReference>
<organism evidence="2 3">
    <name type="scientific">Rhizobium rhododendri</name>
    <dbReference type="NCBI Taxonomy" id="2506430"/>
    <lineage>
        <taxon>Bacteria</taxon>
        <taxon>Pseudomonadati</taxon>
        <taxon>Pseudomonadota</taxon>
        <taxon>Alphaproteobacteria</taxon>
        <taxon>Hyphomicrobiales</taxon>
        <taxon>Rhizobiaceae</taxon>
        <taxon>Rhizobium/Agrobacterium group</taxon>
        <taxon>Rhizobium</taxon>
    </lineage>
</organism>